<comment type="caution">
    <text evidence="2">The sequence shown here is derived from an EMBL/GenBank/DDBJ whole genome shotgun (WGS) entry which is preliminary data.</text>
</comment>
<feature type="region of interest" description="Disordered" evidence="1">
    <location>
        <begin position="72"/>
        <end position="96"/>
    </location>
</feature>
<evidence type="ECO:0000256" key="1">
    <source>
        <dbReference type="SAM" id="MobiDB-lite"/>
    </source>
</evidence>
<name>A0A4Y7SJE2_COPMI</name>
<dbReference type="AlphaFoldDB" id="A0A4Y7SJE2"/>
<keyword evidence="3" id="KW-1185">Reference proteome</keyword>
<gene>
    <name evidence="2" type="ORF">FA13DRAFT_96780</name>
</gene>
<protein>
    <submittedName>
        <fullName evidence="2">Uncharacterized protein</fullName>
    </submittedName>
</protein>
<dbReference type="EMBL" id="QPFP01000104">
    <property type="protein sequence ID" value="TEB21724.1"/>
    <property type="molecule type" value="Genomic_DNA"/>
</dbReference>
<dbReference type="Proteomes" id="UP000298030">
    <property type="component" value="Unassembled WGS sequence"/>
</dbReference>
<sequence>MSAANTDGSGPIVGRLEVHLGWNIHPTGEWIDTDLIVEKLTGITRYSYTQVWKGHMPYYALRFTSNKANSYTFNDSNGEEHPADVGRPGDHNVEPFTAMVGPHIKSVYVPFGNPNE</sequence>
<reference evidence="2 3" key="1">
    <citation type="journal article" date="2019" name="Nat. Ecol. Evol.">
        <title>Megaphylogeny resolves global patterns of mushroom evolution.</title>
        <authorList>
            <person name="Varga T."/>
            <person name="Krizsan K."/>
            <person name="Foldi C."/>
            <person name="Dima B."/>
            <person name="Sanchez-Garcia M."/>
            <person name="Sanchez-Ramirez S."/>
            <person name="Szollosi G.J."/>
            <person name="Szarkandi J.G."/>
            <person name="Papp V."/>
            <person name="Albert L."/>
            <person name="Andreopoulos W."/>
            <person name="Angelini C."/>
            <person name="Antonin V."/>
            <person name="Barry K.W."/>
            <person name="Bougher N.L."/>
            <person name="Buchanan P."/>
            <person name="Buyck B."/>
            <person name="Bense V."/>
            <person name="Catcheside P."/>
            <person name="Chovatia M."/>
            <person name="Cooper J."/>
            <person name="Damon W."/>
            <person name="Desjardin D."/>
            <person name="Finy P."/>
            <person name="Geml J."/>
            <person name="Haridas S."/>
            <person name="Hughes K."/>
            <person name="Justo A."/>
            <person name="Karasinski D."/>
            <person name="Kautmanova I."/>
            <person name="Kiss B."/>
            <person name="Kocsube S."/>
            <person name="Kotiranta H."/>
            <person name="LaButti K.M."/>
            <person name="Lechner B.E."/>
            <person name="Liimatainen K."/>
            <person name="Lipzen A."/>
            <person name="Lukacs Z."/>
            <person name="Mihaltcheva S."/>
            <person name="Morgado L.N."/>
            <person name="Niskanen T."/>
            <person name="Noordeloos M.E."/>
            <person name="Ohm R.A."/>
            <person name="Ortiz-Santana B."/>
            <person name="Ovrebo C."/>
            <person name="Racz N."/>
            <person name="Riley R."/>
            <person name="Savchenko A."/>
            <person name="Shiryaev A."/>
            <person name="Soop K."/>
            <person name="Spirin V."/>
            <person name="Szebenyi C."/>
            <person name="Tomsovsky M."/>
            <person name="Tulloss R.E."/>
            <person name="Uehling J."/>
            <person name="Grigoriev I.V."/>
            <person name="Vagvolgyi C."/>
            <person name="Papp T."/>
            <person name="Martin F.M."/>
            <person name="Miettinen O."/>
            <person name="Hibbett D.S."/>
            <person name="Nagy L.G."/>
        </authorList>
    </citation>
    <scope>NUCLEOTIDE SEQUENCE [LARGE SCALE GENOMIC DNA]</scope>
    <source>
        <strain evidence="2 3">FP101781</strain>
    </source>
</reference>
<proteinExistence type="predicted"/>
<feature type="compositionally biased region" description="Basic and acidic residues" evidence="1">
    <location>
        <begin position="78"/>
        <end position="93"/>
    </location>
</feature>
<evidence type="ECO:0000313" key="3">
    <source>
        <dbReference type="Proteomes" id="UP000298030"/>
    </source>
</evidence>
<organism evidence="2 3">
    <name type="scientific">Coprinellus micaceus</name>
    <name type="common">Glistening ink-cap mushroom</name>
    <name type="synonym">Coprinus micaceus</name>
    <dbReference type="NCBI Taxonomy" id="71717"/>
    <lineage>
        <taxon>Eukaryota</taxon>
        <taxon>Fungi</taxon>
        <taxon>Dikarya</taxon>
        <taxon>Basidiomycota</taxon>
        <taxon>Agaricomycotina</taxon>
        <taxon>Agaricomycetes</taxon>
        <taxon>Agaricomycetidae</taxon>
        <taxon>Agaricales</taxon>
        <taxon>Agaricineae</taxon>
        <taxon>Psathyrellaceae</taxon>
        <taxon>Coprinellus</taxon>
    </lineage>
</organism>
<evidence type="ECO:0000313" key="2">
    <source>
        <dbReference type="EMBL" id="TEB21724.1"/>
    </source>
</evidence>
<accession>A0A4Y7SJE2</accession>